<organism evidence="3">
    <name type="scientific">mine drainage metagenome</name>
    <dbReference type="NCBI Taxonomy" id="410659"/>
    <lineage>
        <taxon>unclassified sequences</taxon>
        <taxon>metagenomes</taxon>
        <taxon>ecological metagenomes</taxon>
    </lineage>
</organism>
<comment type="caution">
    <text evidence="3">The sequence shown here is derived from an EMBL/GenBank/DDBJ whole genome shotgun (WGS) entry which is preliminary data.</text>
</comment>
<protein>
    <submittedName>
        <fullName evidence="3">Thioesterase superfamily domain protein</fullName>
        <ecNumber evidence="3">3.1.2.23</ecNumber>
    </submittedName>
</protein>
<dbReference type="EC" id="3.1.2.23" evidence="3"/>
<accession>T1ACC7</accession>
<dbReference type="PANTHER" id="PTHR43240:SF5">
    <property type="entry name" value="1,4-DIHYDROXY-2-NAPHTHOYL-COA THIOESTERASE 1"/>
    <property type="match status" value="1"/>
</dbReference>
<dbReference type="GO" id="GO:0061522">
    <property type="term" value="F:1,4-dihydroxy-2-naphthoyl-CoA thioesterase activity"/>
    <property type="evidence" value="ECO:0007669"/>
    <property type="project" value="TreeGrafter"/>
</dbReference>
<reference evidence="3" key="2">
    <citation type="journal article" date="2014" name="ISME J.">
        <title>Microbial stratification in low pH oxic and suboxic macroscopic growths along an acid mine drainage.</title>
        <authorList>
            <person name="Mendez-Garcia C."/>
            <person name="Mesa V."/>
            <person name="Sprenger R.R."/>
            <person name="Richter M."/>
            <person name="Diez M.S."/>
            <person name="Solano J."/>
            <person name="Bargiela R."/>
            <person name="Golyshina O.V."/>
            <person name="Manteca A."/>
            <person name="Ramos J.L."/>
            <person name="Gallego J.R."/>
            <person name="Llorente I."/>
            <person name="Martins Dos Santos V.A."/>
            <person name="Jensen O.N."/>
            <person name="Pelaez A.I."/>
            <person name="Sanchez J."/>
            <person name="Ferrer M."/>
        </authorList>
    </citation>
    <scope>NUCLEOTIDE SEQUENCE</scope>
</reference>
<dbReference type="InterPro" id="IPR029069">
    <property type="entry name" value="HotDog_dom_sf"/>
</dbReference>
<dbReference type="SUPFAM" id="SSF54637">
    <property type="entry name" value="Thioesterase/thiol ester dehydrase-isomerase"/>
    <property type="match status" value="1"/>
</dbReference>
<feature type="domain" description="Thioesterase" evidence="2">
    <location>
        <begin position="16"/>
        <end position="88"/>
    </location>
</feature>
<dbReference type="NCBIfam" id="TIGR00369">
    <property type="entry name" value="unchar_dom_1"/>
    <property type="match status" value="1"/>
</dbReference>
<dbReference type="GO" id="GO:0005829">
    <property type="term" value="C:cytosol"/>
    <property type="evidence" value="ECO:0007669"/>
    <property type="project" value="TreeGrafter"/>
</dbReference>
<dbReference type="EMBL" id="AUZY01005592">
    <property type="protein sequence ID" value="EQD58451.1"/>
    <property type="molecule type" value="Genomic_DNA"/>
</dbReference>
<evidence type="ECO:0000259" key="2">
    <source>
        <dbReference type="Pfam" id="PF03061"/>
    </source>
</evidence>
<dbReference type="Pfam" id="PF03061">
    <property type="entry name" value="4HBT"/>
    <property type="match status" value="1"/>
</dbReference>
<reference evidence="3" key="1">
    <citation type="submission" date="2013-08" db="EMBL/GenBank/DDBJ databases">
        <authorList>
            <person name="Mendez C."/>
            <person name="Richter M."/>
            <person name="Ferrer M."/>
            <person name="Sanchez J."/>
        </authorList>
    </citation>
    <scope>NUCLEOTIDE SEQUENCE</scope>
</reference>
<dbReference type="PANTHER" id="PTHR43240">
    <property type="entry name" value="1,4-DIHYDROXY-2-NAPHTHOYL-COA THIOESTERASE 1"/>
    <property type="match status" value="1"/>
</dbReference>
<sequence length="111" mass="11797">MVILKLRIAPHHLQPHGIVHGGVWAALAETAASIGARLNSSRRVVGMDNHTNFLRAIGEGEVMVIASPIHPGRTTQVWNVVISDQPPDAAATRPVACSTVRLYVLPDGPIG</sequence>
<dbReference type="AlphaFoldDB" id="T1ACC7"/>
<dbReference type="InterPro" id="IPR003736">
    <property type="entry name" value="PAAI_dom"/>
</dbReference>
<dbReference type="CDD" id="cd03443">
    <property type="entry name" value="PaaI_thioesterase"/>
    <property type="match status" value="1"/>
</dbReference>
<dbReference type="InterPro" id="IPR006683">
    <property type="entry name" value="Thioestr_dom"/>
</dbReference>
<keyword evidence="1 3" id="KW-0378">Hydrolase</keyword>
<proteinExistence type="predicted"/>
<evidence type="ECO:0000313" key="3">
    <source>
        <dbReference type="EMBL" id="EQD58451.1"/>
    </source>
</evidence>
<evidence type="ECO:0000256" key="1">
    <source>
        <dbReference type="ARBA" id="ARBA00022801"/>
    </source>
</evidence>
<dbReference type="Gene3D" id="3.10.129.10">
    <property type="entry name" value="Hotdog Thioesterase"/>
    <property type="match status" value="1"/>
</dbReference>
<name>T1ACC7_9ZZZZ</name>
<gene>
    <name evidence="3" type="ORF">B1B_08545</name>
</gene>
<dbReference type="GO" id="GO:0018739">
    <property type="term" value="F:4-hydroxybenzoyl-CoA thioesterase activity"/>
    <property type="evidence" value="ECO:0007669"/>
    <property type="project" value="UniProtKB-EC"/>
</dbReference>